<proteinExistence type="predicted"/>
<feature type="transmembrane region" description="Helical" evidence="1">
    <location>
        <begin position="12"/>
        <end position="35"/>
    </location>
</feature>
<protein>
    <submittedName>
        <fullName evidence="2">DUF2784 domain-containing protein</fullName>
    </submittedName>
</protein>
<dbReference type="Pfam" id="PF10861">
    <property type="entry name" value="DUF2784"/>
    <property type="match status" value="1"/>
</dbReference>
<comment type="caution">
    <text evidence="2">The sequence shown here is derived from an EMBL/GenBank/DDBJ whole genome shotgun (WGS) entry which is preliminary data.</text>
</comment>
<reference evidence="2 3" key="1">
    <citation type="submission" date="2024-09" db="EMBL/GenBank/DDBJ databases">
        <authorList>
            <person name="Sun Q."/>
            <person name="Mori K."/>
        </authorList>
    </citation>
    <scope>NUCLEOTIDE SEQUENCE [LARGE SCALE GENOMIC DNA]</scope>
    <source>
        <strain evidence="2 3">JCM 9626</strain>
    </source>
</reference>
<organism evidence="2 3">
    <name type="scientific">Nocardioides plantarum</name>
    <dbReference type="NCBI Taxonomy" id="29299"/>
    <lineage>
        <taxon>Bacteria</taxon>
        <taxon>Bacillati</taxon>
        <taxon>Actinomycetota</taxon>
        <taxon>Actinomycetes</taxon>
        <taxon>Propionibacteriales</taxon>
        <taxon>Nocardioidaceae</taxon>
        <taxon>Nocardioides</taxon>
    </lineage>
</organism>
<gene>
    <name evidence="2" type="ORF">ACFFRI_13300</name>
</gene>
<dbReference type="InterPro" id="IPR021218">
    <property type="entry name" value="DUF2784"/>
</dbReference>
<keyword evidence="3" id="KW-1185">Reference proteome</keyword>
<dbReference type="EMBL" id="JBHMDG010000015">
    <property type="protein sequence ID" value="MFB9314024.1"/>
    <property type="molecule type" value="Genomic_DNA"/>
</dbReference>
<evidence type="ECO:0000313" key="2">
    <source>
        <dbReference type="EMBL" id="MFB9314024.1"/>
    </source>
</evidence>
<dbReference type="RefSeq" id="WP_140007499.1">
    <property type="nucleotide sequence ID" value="NZ_JBHMDG010000015.1"/>
</dbReference>
<accession>A0ABV5KBB0</accession>
<name>A0ABV5KBB0_9ACTN</name>
<keyword evidence="1" id="KW-0472">Membrane</keyword>
<sequence>MHRLVARLAWAVHMLFVAFVVFGGFLAWLVPWVLIPHLGTAAWGARMAAFRPACPLSRMENWGRRGAGEDQLDKAGFVAHYFENRVYPARWSRRVEIGVGTLVLGSWIGLSLR</sequence>
<evidence type="ECO:0000313" key="3">
    <source>
        <dbReference type="Proteomes" id="UP001589750"/>
    </source>
</evidence>
<keyword evidence="1" id="KW-0812">Transmembrane</keyword>
<dbReference type="Proteomes" id="UP001589750">
    <property type="component" value="Unassembled WGS sequence"/>
</dbReference>
<keyword evidence="1" id="KW-1133">Transmembrane helix</keyword>
<evidence type="ECO:0000256" key="1">
    <source>
        <dbReference type="SAM" id="Phobius"/>
    </source>
</evidence>